<feature type="domain" description="Amphi-Trp" evidence="1">
    <location>
        <begin position="5"/>
        <end position="79"/>
    </location>
</feature>
<accession>A0ABD5U5Y6</accession>
<dbReference type="RefSeq" id="WP_379698293.1">
    <property type="nucleotide sequence ID" value="NZ_JBHSXH010000015.1"/>
</dbReference>
<gene>
    <name evidence="2" type="ORF">ACFQEV_16250</name>
</gene>
<dbReference type="AlphaFoldDB" id="A0ABD5U5Y6"/>
<evidence type="ECO:0000313" key="2">
    <source>
        <dbReference type="EMBL" id="MFC6826534.1"/>
    </source>
</evidence>
<name>A0ABD5U5Y6_9EURY</name>
<dbReference type="EMBL" id="JBHSXH010000015">
    <property type="protein sequence ID" value="MFC6826534.1"/>
    <property type="molecule type" value="Genomic_DNA"/>
</dbReference>
<dbReference type="Pfam" id="PF20068">
    <property type="entry name" value="Amphi-Trp"/>
    <property type="match status" value="1"/>
</dbReference>
<protein>
    <submittedName>
        <fullName evidence="2">Amphi-Trp domain-containing protein</fullName>
    </submittedName>
</protein>
<dbReference type="InterPro" id="IPR027598">
    <property type="entry name" value="Amphi-Trp_dom"/>
</dbReference>
<reference evidence="2 3" key="1">
    <citation type="journal article" date="2019" name="Int. J. Syst. Evol. Microbiol.">
        <title>The Global Catalogue of Microorganisms (GCM) 10K type strain sequencing project: providing services to taxonomists for standard genome sequencing and annotation.</title>
        <authorList>
            <consortium name="The Broad Institute Genomics Platform"/>
            <consortium name="The Broad Institute Genome Sequencing Center for Infectious Disease"/>
            <person name="Wu L."/>
            <person name="Ma J."/>
        </authorList>
    </citation>
    <scope>NUCLEOTIDE SEQUENCE [LARGE SCALE GENOMIC DNA]</scope>
    <source>
        <strain evidence="2 3">YIM 94188</strain>
    </source>
</reference>
<organism evidence="2 3">
    <name type="scientific">Halopelagius fulvigenes</name>
    <dbReference type="NCBI Taxonomy" id="1198324"/>
    <lineage>
        <taxon>Archaea</taxon>
        <taxon>Methanobacteriati</taxon>
        <taxon>Methanobacteriota</taxon>
        <taxon>Stenosarchaea group</taxon>
        <taxon>Halobacteria</taxon>
        <taxon>Halobacteriales</taxon>
        <taxon>Haloferacaceae</taxon>
    </lineage>
</organism>
<evidence type="ECO:0000313" key="3">
    <source>
        <dbReference type="Proteomes" id="UP001596408"/>
    </source>
</evidence>
<dbReference type="Proteomes" id="UP001596408">
    <property type="component" value="Unassembled WGS sequence"/>
</dbReference>
<dbReference type="NCBIfam" id="TIGR04354">
    <property type="entry name" value="amphi-Trp"/>
    <property type="match status" value="1"/>
</dbReference>
<comment type="caution">
    <text evidence="2">The sequence shown here is derived from an EMBL/GenBank/DDBJ whole genome shotgun (WGS) entry which is preliminary data.</text>
</comment>
<sequence>MANSTESKQTMDRQEFADYLRELADQFDGDSDANILVGNKRVNLSPTRKVETEVEVVERSSVLRGDKESIDLTAHWKRDK</sequence>
<evidence type="ECO:0000259" key="1">
    <source>
        <dbReference type="Pfam" id="PF20068"/>
    </source>
</evidence>
<keyword evidence="3" id="KW-1185">Reference proteome</keyword>
<proteinExistence type="predicted"/>